<evidence type="ECO:0000256" key="1">
    <source>
        <dbReference type="ARBA" id="ARBA00001937"/>
    </source>
</evidence>
<evidence type="ECO:0000256" key="4">
    <source>
        <dbReference type="ARBA" id="ARBA00011989"/>
    </source>
</evidence>
<dbReference type="Gene3D" id="3.40.50.720">
    <property type="entry name" value="NAD(P)-binding Rossmann-like Domain"/>
    <property type="match status" value="1"/>
</dbReference>
<dbReference type="PANTHER" id="PTHR43715">
    <property type="entry name" value="GDP-MANNOSE 4,6-DEHYDRATASE"/>
    <property type="match status" value="1"/>
</dbReference>
<dbReference type="OrthoDB" id="10253554at2759"/>
<protein>
    <recommendedName>
        <fullName evidence="4">GDP-mannose 4,6-dehydratase</fullName>
        <ecNumber evidence="4">4.2.1.47</ecNumber>
    </recommendedName>
    <alternativeName>
        <fullName evidence="6">GDP-D-mannose dehydratase</fullName>
    </alternativeName>
</protein>
<proteinExistence type="inferred from homology"/>
<feature type="domain" description="NAD(P)-binding" evidence="7">
    <location>
        <begin position="25"/>
        <end position="118"/>
    </location>
</feature>
<evidence type="ECO:0000313" key="9">
    <source>
        <dbReference type="Proteomes" id="UP000281406"/>
    </source>
</evidence>
<accession>A0A3N0XI05</accession>
<dbReference type="InterPro" id="IPR016040">
    <property type="entry name" value="NAD(P)-bd_dom"/>
</dbReference>
<keyword evidence="9" id="KW-1185">Reference proteome</keyword>
<evidence type="ECO:0000256" key="3">
    <source>
        <dbReference type="ARBA" id="ARBA00009263"/>
    </source>
</evidence>
<evidence type="ECO:0000256" key="6">
    <source>
        <dbReference type="ARBA" id="ARBA00031085"/>
    </source>
</evidence>
<dbReference type="SUPFAM" id="SSF51735">
    <property type="entry name" value="NAD(P)-binding Rossmann-fold domains"/>
    <property type="match status" value="1"/>
</dbReference>
<dbReference type="InterPro" id="IPR036291">
    <property type="entry name" value="NAD(P)-bd_dom_sf"/>
</dbReference>
<evidence type="ECO:0000313" key="8">
    <source>
        <dbReference type="EMBL" id="ROI33823.1"/>
    </source>
</evidence>
<comment type="pathway">
    <text evidence="2">Nucleotide-sugar biosynthesis; GDP-L-fucose biosynthesis via de novo pathway; GDP-L-fucose from GDP-alpha-D-mannose: step 1/2.</text>
</comment>
<dbReference type="InterPro" id="IPR006368">
    <property type="entry name" value="GDP_Man_deHydtase"/>
</dbReference>
<comment type="cofactor">
    <cofactor evidence="1">
        <name>NADP(+)</name>
        <dbReference type="ChEBI" id="CHEBI:58349"/>
    </cofactor>
</comment>
<comment type="caution">
    <text evidence="8">The sequence shown here is derived from an EMBL/GenBank/DDBJ whole genome shotgun (WGS) entry which is preliminary data.</text>
</comment>
<name>A0A3N0XI05_ANAGA</name>
<dbReference type="GO" id="GO:0042351">
    <property type="term" value="P:'de novo' GDP-L-fucose biosynthetic process"/>
    <property type="evidence" value="ECO:0007669"/>
    <property type="project" value="UniProtKB-UniPathway"/>
</dbReference>
<dbReference type="Pfam" id="PF16363">
    <property type="entry name" value="GDP_Man_Dehyd"/>
    <property type="match status" value="1"/>
</dbReference>
<comment type="similarity">
    <text evidence="3">Belongs to the NAD(P)-dependent epimerase/dehydratase family. GDP-mannose 4,6-dehydratase subfamily.</text>
</comment>
<keyword evidence="5" id="KW-0456">Lyase</keyword>
<evidence type="ECO:0000256" key="5">
    <source>
        <dbReference type="ARBA" id="ARBA00023239"/>
    </source>
</evidence>
<dbReference type="GO" id="GO:0008446">
    <property type="term" value="F:GDP-mannose 4,6-dehydratase activity"/>
    <property type="evidence" value="ECO:0007669"/>
    <property type="project" value="UniProtKB-EC"/>
</dbReference>
<dbReference type="FunFam" id="3.40.50.720:FF:000924">
    <property type="entry name" value="GDP-mannose 4,6 dehydratase"/>
    <property type="match status" value="1"/>
</dbReference>
<dbReference type="AlphaFoldDB" id="A0A3N0XI05"/>
<organism evidence="8 9">
    <name type="scientific">Anabarilius grahami</name>
    <name type="common">Kanglang fish</name>
    <name type="synonym">Barilius grahami</name>
    <dbReference type="NCBI Taxonomy" id="495550"/>
    <lineage>
        <taxon>Eukaryota</taxon>
        <taxon>Metazoa</taxon>
        <taxon>Chordata</taxon>
        <taxon>Craniata</taxon>
        <taxon>Vertebrata</taxon>
        <taxon>Euteleostomi</taxon>
        <taxon>Actinopterygii</taxon>
        <taxon>Neopterygii</taxon>
        <taxon>Teleostei</taxon>
        <taxon>Ostariophysi</taxon>
        <taxon>Cypriniformes</taxon>
        <taxon>Xenocyprididae</taxon>
        <taxon>Xenocypridinae</taxon>
        <taxon>Xenocypridinae incertae sedis</taxon>
        <taxon>Anabarilius</taxon>
    </lineage>
</organism>
<evidence type="ECO:0000256" key="2">
    <source>
        <dbReference type="ARBA" id="ARBA00004912"/>
    </source>
</evidence>
<dbReference type="EMBL" id="RJVU01072567">
    <property type="protein sequence ID" value="ROI33823.1"/>
    <property type="molecule type" value="Genomic_DNA"/>
</dbReference>
<dbReference type="EC" id="4.2.1.47" evidence="4"/>
<dbReference type="UniPathway" id="UPA00128">
    <property type="reaction ID" value="UER00190"/>
</dbReference>
<gene>
    <name evidence="8" type="ORF">DPX16_20337</name>
</gene>
<reference evidence="8 9" key="1">
    <citation type="submission" date="2018-10" db="EMBL/GenBank/DDBJ databases">
        <title>Genome assembly for a Yunnan-Guizhou Plateau 3E fish, Anabarilius grahami (Regan), and its evolutionary and genetic applications.</title>
        <authorList>
            <person name="Jiang W."/>
        </authorList>
    </citation>
    <scope>NUCLEOTIDE SEQUENCE [LARGE SCALE GENOMIC DNA]</scope>
    <source>
        <strain evidence="8">AG-KIZ</strain>
        <tissue evidence="8">Muscle</tissue>
    </source>
</reference>
<dbReference type="Proteomes" id="UP000281406">
    <property type="component" value="Unassembled WGS sequence"/>
</dbReference>
<evidence type="ECO:0000259" key="7">
    <source>
        <dbReference type="Pfam" id="PF16363"/>
    </source>
</evidence>
<sequence>MAQCTAASASGDVNGGSKTKRKVAIITGITGQDGSYLAEFLLAKGYEVHGILRRSSSFNTGRIEHLYHNPQTHTEGNMKLHYGDLTDSTCLVKIINEVKPTEIYNLGAQSHVKFPFEGNSTLRSKRIGERHVTQVSESTIQKTPIPIGRRQPMTSYGATRKYKGAPGETASISSSFGPVLSDCIYTNSGLVDELVGKFEKVLFSLNFPGAGESHRMTMTFVFDVIASGGERSSGWCMRAAVCLGRALAAAAAAGTAR</sequence>
<dbReference type="PANTHER" id="PTHR43715:SF1">
    <property type="entry name" value="GDP-MANNOSE 4,6 DEHYDRATASE"/>
    <property type="match status" value="1"/>
</dbReference>